<dbReference type="OMA" id="TFNVCEN"/>
<evidence type="ECO:0000313" key="4">
    <source>
        <dbReference type="EMBL" id="GCC30565.1"/>
    </source>
</evidence>
<dbReference type="GO" id="GO:0016020">
    <property type="term" value="C:membrane"/>
    <property type="evidence" value="ECO:0007669"/>
    <property type="project" value="TreeGrafter"/>
</dbReference>
<dbReference type="SUPFAM" id="SSF81631">
    <property type="entry name" value="PAP/OAS1 substrate-binding domain"/>
    <property type="match status" value="1"/>
</dbReference>
<dbReference type="SUPFAM" id="SSF81301">
    <property type="entry name" value="Nucleotidyltransferase"/>
    <property type="match status" value="1"/>
</dbReference>
<dbReference type="Pfam" id="PF01909">
    <property type="entry name" value="NTP_transf_2"/>
    <property type="match status" value="1"/>
</dbReference>
<keyword evidence="5" id="KW-1185">Reference proteome</keyword>
<keyword evidence="2" id="KW-0863">Zinc-finger</keyword>
<dbReference type="InterPro" id="IPR013087">
    <property type="entry name" value="Znf_C2H2_type"/>
</dbReference>
<comment type="similarity">
    <text evidence="1">Belongs to the 2-5A synthase family.</text>
</comment>
<evidence type="ECO:0000256" key="2">
    <source>
        <dbReference type="PROSITE-ProRule" id="PRU00042"/>
    </source>
</evidence>
<accession>A0A401SJP2</accession>
<dbReference type="GO" id="GO:0008270">
    <property type="term" value="F:zinc ion binding"/>
    <property type="evidence" value="ECO:0007669"/>
    <property type="project" value="UniProtKB-KW"/>
</dbReference>
<proteinExistence type="inferred from homology"/>
<dbReference type="Gene3D" id="3.30.460.10">
    <property type="entry name" value="Beta Polymerase, domain 2"/>
    <property type="match status" value="1"/>
</dbReference>
<dbReference type="GO" id="GO:0005829">
    <property type="term" value="C:cytosol"/>
    <property type="evidence" value="ECO:0007669"/>
    <property type="project" value="TreeGrafter"/>
</dbReference>
<dbReference type="EMBL" id="BEZZ01000310">
    <property type="protein sequence ID" value="GCC30565.1"/>
    <property type="molecule type" value="Genomic_DNA"/>
</dbReference>
<dbReference type="Pfam" id="PF10421">
    <property type="entry name" value="OAS1_C"/>
    <property type="match status" value="1"/>
</dbReference>
<keyword evidence="2" id="KW-0479">Metal-binding</keyword>
<name>A0A401SJP2_CHIPU</name>
<dbReference type="GO" id="GO:0003725">
    <property type="term" value="F:double-stranded RNA binding"/>
    <property type="evidence" value="ECO:0007669"/>
    <property type="project" value="TreeGrafter"/>
</dbReference>
<dbReference type="PROSITE" id="PS50152">
    <property type="entry name" value="25A_SYNTH_3"/>
    <property type="match status" value="1"/>
</dbReference>
<evidence type="ECO:0000313" key="5">
    <source>
        <dbReference type="Proteomes" id="UP000287033"/>
    </source>
</evidence>
<keyword evidence="2" id="KW-0862">Zinc</keyword>
<dbReference type="InterPro" id="IPR043519">
    <property type="entry name" value="NT_sf"/>
</dbReference>
<evidence type="ECO:0000256" key="1">
    <source>
        <dbReference type="ARBA" id="ARBA00009526"/>
    </source>
</evidence>
<dbReference type="InterPro" id="IPR018952">
    <property type="entry name" value="2-5-oligoAdlate_synth_1_dom2/C"/>
</dbReference>
<dbReference type="PROSITE" id="PS50157">
    <property type="entry name" value="ZINC_FINGER_C2H2_2"/>
    <property type="match status" value="1"/>
</dbReference>
<dbReference type="InterPro" id="IPR002934">
    <property type="entry name" value="Polymerase_NTP_transf_dom"/>
</dbReference>
<dbReference type="PANTHER" id="PTHR11258">
    <property type="entry name" value="2-5 OLIGOADENYLATE SYNTHETASE"/>
    <property type="match status" value="1"/>
</dbReference>
<comment type="caution">
    <text evidence="4">The sequence shown here is derived from an EMBL/GenBank/DDBJ whole genome shotgun (WGS) entry which is preliminary data.</text>
</comment>
<dbReference type="PANTHER" id="PTHR11258:SF21">
    <property type="entry name" value="C2H2-TYPE DOMAIN-CONTAINING PROTEIN"/>
    <property type="match status" value="1"/>
</dbReference>
<dbReference type="STRING" id="137246.A0A401SJP2"/>
<dbReference type="Proteomes" id="UP000287033">
    <property type="component" value="Unassembled WGS sequence"/>
</dbReference>
<dbReference type="GO" id="GO:0001730">
    <property type="term" value="F:2'-5'-oligoadenylate synthetase activity"/>
    <property type="evidence" value="ECO:0007669"/>
    <property type="project" value="TreeGrafter"/>
</dbReference>
<gene>
    <name evidence="4" type="ORF">chiPu_0009016</name>
</gene>
<dbReference type="OrthoDB" id="1885901at2759"/>
<protein>
    <recommendedName>
        <fullName evidence="3">C2H2-type domain-containing protein</fullName>
    </recommendedName>
</protein>
<dbReference type="AlphaFoldDB" id="A0A401SJP2"/>
<reference evidence="4 5" key="1">
    <citation type="journal article" date="2018" name="Nat. Ecol. Evol.">
        <title>Shark genomes provide insights into elasmobranch evolution and the origin of vertebrates.</title>
        <authorList>
            <person name="Hara Y"/>
            <person name="Yamaguchi K"/>
            <person name="Onimaru K"/>
            <person name="Kadota M"/>
            <person name="Koyanagi M"/>
            <person name="Keeley SD"/>
            <person name="Tatsumi K"/>
            <person name="Tanaka K"/>
            <person name="Motone F"/>
            <person name="Kageyama Y"/>
            <person name="Nozu R"/>
            <person name="Adachi N"/>
            <person name="Nishimura O"/>
            <person name="Nakagawa R"/>
            <person name="Tanegashima C"/>
            <person name="Kiyatake I"/>
            <person name="Matsumoto R"/>
            <person name="Murakumo K"/>
            <person name="Nishida K"/>
            <person name="Terakita A"/>
            <person name="Kuratani S"/>
            <person name="Sato K"/>
            <person name="Hyodo S Kuraku.S."/>
        </authorList>
    </citation>
    <scope>NUCLEOTIDE SEQUENCE [LARGE SCALE GENOMIC DNA]</scope>
</reference>
<feature type="domain" description="C2H2-type" evidence="3">
    <location>
        <begin position="24"/>
        <end position="47"/>
    </location>
</feature>
<evidence type="ECO:0000259" key="3">
    <source>
        <dbReference type="PROSITE" id="PS50157"/>
    </source>
</evidence>
<sequence length="398" mass="46067">MCKNLYWDKPLQREDKFVALEKAVSCRMCGRVFGTIHSREQHERQAHHFTASQRARMSTAFSPDSVLDLTSSVLLQNFMETYLQPEMGFVRMACAGEIGECIDLIQKCCPISVTRIIKGGSYFKGTDTRDWSDIDIVMFSSALMSLDDCKEKIASVLRDLEYNLKLSLMTNRILMEKKSSLSLRFQFKCFKDLHIHHFDVMLCCDLLGPTPAQDVKRNLYRQLFNCGDDVKIQLYSIALLQYQVDFVKASTVGVKDLIRLVKHWFRTSFAKPTEANRFRRLPSSYTMELITIHVWQLAGKPIFFSFIQGLRAVLKCLVNCTDIFIIWDDQYDKNFHIVKKALQKQSRPFVLDPANPTFNVCENSNAWDEVTHVARQSLLKPLLRGIQAKVPWLFTNNW</sequence>
<dbReference type="Gene3D" id="1.10.1410.20">
    <property type="entry name" value="2'-5'-oligoadenylate synthetase 1, domain 2"/>
    <property type="match status" value="1"/>
</dbReference>
<dbReference type="GO" id="GO:0005654">
    <property type="term" value="C:nucleoplasm"/>
    <property type="evidence" value="ECO:0007669"/>
    <property type="project" value="TreeGrafter"/>
</dbReference>
<organism evidence="4 5">
    <name type="scientific">Chiloscyllium punctatum</name>
    <name type="common">Brownbanded bambooshark</name>
    <name type="synonym">Hemiscyllium punctatum</name>
    <dbReference type="NCBI Taxonomy" id="137246"/>
    <lineage>
        <taxon>Eukaryota</taxon>
        <taxon>Metazoa</taxon>
        <taxon>Chordata</taxon>
        <taxon>Craniata</taxon>
        <taxon>Vertebrata</taxon>
        <taxon>Chondrichthyes</taxon>
        <taxon>Elasmobranchii</taxon>
        <taxon>Galeomorphii</taxon>
        <taxon>Galeoidea</taxon>
        <taxon>Orectolobiformes</taxon>
        <taxon>Hemiscylliidae</taxon>
        <taxon>Chiloscyllium</taxon>
    </lineage>
</organism>